<proteinExistence type="predicted"/>
<protein>
    <submittedName>
        <fullName evidence="3">Uncharacterized protein LOC104756539</fullName>
    </submittedName>
</protein>
<keyword evidence="1" id="KW-1133">Transmembrane helix</keyword>
<evidence type="ECO:0000313" key="2">
    <source>
        <dbReference type="Proteomes" id="UP000694864"/>
    </source>
</evidence>
<gene>
    <name evidence="3" type="primary">LOC104756539</name>
</gene>
<reference evidence="2" key="1">
    <citation type="journal article" date="2014" name="Nat. Commun.">
        <title>The emerging biofuel crop Camelina sativa retains a highly undifferentiated hexaploid genome structure.</title>
        <authorList>
            <person name="Kagale S."/>
            <person name="Koh C."/>
            <person name="Nixon J."/>
            <person name="Bollina V."/>
            <person name="Clarke W.E."/>
            <person name="Tuteja R."/>
            <person name="Spillane C."/>
            <person name="Robinson S.J."/>
            <person name="Links M.G."/>
            <person name="Clarke C."/>
            <person name="Higgins E.E."/>
            <person name="Huebert T."/>
            <person name="Sharpe A.G."/>
            <person name="Parkin I.A."/>
        </authorList>
    </citation>
    <scope>NUCLEOTIDE SEQUENCE [LARGE SCALE GENOMIC DNA]</scope>
    <source>
        <strain evidence="2">cv. DH55</strain>
    </source>
</reference>
<dbReference type="GeneID" id="104756539"/>
<sequence length="124" mass="13993">MDAEDGVRERREEASRVNDRFFIAVSLAILTGICKRASDFDVSDPAETTKNGHFAFYCASELNKLADMCFTFASIRIAIAMIGVTFVPVAMRRLREESDMKLMIGSICLMLSLCFSAYLRWFVV</sequence>
<evidence type="ECO:0000256" key="1">
    <source>
        <dbReference type="SAM" id="Phobius"/>
    </source>
</evidence>
<keyword evidence="1" id="KW-0472">Membrane</keyword>
<reference evidence="3" key="2">
    <citation type="submission" date="2025-08" db="UniProtKB">
        <authorList>
            <consortium name="RefSeq"/>
        </authorList>
    </citation>
    <scope>IDENTIFICATION</scope>
    <source>
        <tissue evidence="3">Leaf</tissue>
    </source>
</reference>
<dbReference type="RefSeq" id="XP_010477447.1">
    <property type="nucleotide sequence ID" value="XM_010479145.1"/>
</dbReference>
<name>A0ABM0WX63_CAMSA</name>
<feature type="transmembrane region" description="Helical" evidence="1">
    <location>
        <begin position="102"/>
        <end position="123"/>
    </location>
</feature>
<feature type="transmembrane region" description="Helical" evidence="1">
    <location>
        <begin position="70"/>
        <end position="90"/>
    </location>
</feature>
<evidence type="ECO:0000313" key="3">
    <source>
        <dbReference type="RefSeq" id="XP_010477447.1"/>
    </source>
</evidence>
<keyword evidence="2" id="KW-1185">Reference proteome</keyword>
<accession>A0ABM0WX63</accession>
<organism evidence="2 3">
    <name type="scientific">Camelina sativa</name>
    <name type="common">False flax</name>
    <name type="synonym">Myagrum sativum</name>
    <dbReference type="NCBI Taxonomy" id="90675"/>
    <lineage>
        <taxon>Eukaryota</taxon>
        <taxon>Viridiplantae</taxon>
        <taxon>Streptophyta</taxon>
        <taxon>Embryophyta</taxon>
        <taxon>Tracheophyta</taxon>
        <taxon>Spermatophyta</taxon>
        <taxon>Magnoliopsida</taxon>
        <taxon>eudicotyledons</taxon>
        <taxon>Gunneridae</taxon>
        <taxon>Pentapetalae</taxon>
        <taxon>rosids</taxon>
        <taxon>malvids</taxon>
        <taxon>Brassicales</taxon>
        <taxon>Brassicaceae</taxon>
        <taxon>Camelineae</taxon>
        <taxon>Camelina</taxon>
    </lineage>
</organism>
<keyword evidence="1" id="KW-0812">Transmembrane</keyword>
<dbReference type="Proteomes" id="UP000694864">
    <property type="component" value="Chromosome 17"/>
</dbReference>